<dbReference type="SUPFAM" id="SSF160104">
    <property type="entry name" value="Acetoacetate decarboxylase-like"/>
    <property type="match status" value="1"/>
</dbReference>
<proteinExistence type="predicted"/>
<name>A0A9E8ZBK9_9CYAN</name>
<dbReference type="GO" id="GO:0016829">
    <property type="term" value="F:lyase activity"/>
    <property type="evidence" value="ECO:0007669"/>
    <property type="project" value="InterPro"/>
</dbReference>
<organism evidence="1 2">
    <name type="scientific">Thermocoleostomius sinensis A174</name>
    <dbReference type="NCBI Taxonomy" id="2016057"/>
    <lineage>
        <taxon>Bacteria</taxon>
        <taxon>Bacillati</taxon>
        <taxon>Cyanobacteriota</taxon>
        <taxon>Cyanophyceae</taxon>
        <taxon>Oculatellales</taxon>
        <taxon>Oculatellaceae</taxon>
        <taxon>Thermocoleostomius</taxon>
    </lineage>
</organism>
<dbReference type="Pfam" id="PF06314">
    <property type="entry name" value="ADC"/>
    <property type="match status" value="1"/>
</dbReference>
<dbReference type="InterPro" id="IPR023375">
    <property type="entry name" value="ADC_dom_sf"/>
</dbReference>
<dbReference type="InterPro" id="IPR010451">
    <property type="entry name" value="Acetoacetate_decarboxylase"/>
</dbReference>
<dbReference type="KEGG" id="tsin:OXH18_13805"/>
<dbReference type="InterPro" id="IPR039343">
    <property type="entry name" value="NDX1-like"/>
</dbReference>
<sequence length="210" mass="22904">MRYPSPPWRLTGFGFQTIHLLDIERVSSLVPSRLDIVPVLPGKTLGIVYAAAYTEGSTLIYSELIVVNAIVHYAGGVGAWISHIYVDHPESVAGGREIWGLPKELAQFDWNLGNSPSVCVRQNAEVVCTLQCQWHTPGLMLPLGGSVFSSFNSTLMTFRAQGQLTLHLAGMELQVPPDSPFAWLIQGRPILGVYLDPLQIDVEAPIAVVA</sequence>
<keyword evidence="2" id="KW-1185">Reference proteome</keyword>
<dbReference type="Proteomes" id="UP001163152">
    <property type="component" value="Chromosome"/>
</dbReference>
<dbReference type="RefSeq" id="WP_268607664.1">
    <property type="nucleotide sequence ID" value="NZ_CP113797.1"/>
</dbReference>
<reference evidence="1" key="1">
    <citation type="submission" date="2022-12" db="EMBL/GenBank/DDBJ databases">
        <title>Polyphasic identification of a Novel Hot-Spring Cyanobacterium Ocullathermofonsia sinensis gen nov. sp. nov. and Genomic Insights on its Adaptations to the Thermal Habitat.</title>
        <authorList>
            <person name="Daroch M."/>
            <person name="Tang J."/>
            <person name="Jiang Y."/>
        </authorList>
    </citation>
    <scope>NUCLEOTIDE SEQUENCE</scope>
    <source>
        <strain evidence="1">PKUAC-SCTA174</strain>
    </source>
</reference>
<evidence type="ECO:0000313" key="2">
    <source>
        <dbReference type="Proteomes" id="UP001163152"/>
    </source>
</evidence>
<dbReference type="PANTHER" id="PTHR35467">
    <property type="match status" value="1"/>
</dbReference>
<dbReference type="Gene3D" id="2.40.400.10">
    <property type="entry name" value="Acetoacetate decarboxylase-like"/>
    <property type="match status" value="1"/>
</dbReference>
<evidence type="ECO:0000313" key="1">
    <source>
        <dbReference type="EMBL" id="WAL58260.1"/>
    </source>
</evidence>
<dbReference type="AlphaFoldDB" id="A0A9E8ZBK9"/>
<gene>
    <name evidence="1" type="ORF">OXH18_13805</name>
</gene>
<accession>A0A9E8ZBK9</accession>
<protein>
    <submittedName>
        <fullName evidence="1">Acetoacetate decarboxylase family protein</fullName>
    </submittedName>
</protein>
<dbReference type="EMBL" id="CP113797">
    <property type="protein sequence ID" value="WAL58260.1"/>
    <property type="molecule type" value="Genomic_DNA"/>
</dbReference>
<dbReference type="PANTHER" id="PTHR35467:SF2">
    <property type="entry name" value="PROTEIN NEOXANTHIN-DEFICIENT 1"/>
    <property type="match status" value="1"/>
</dbReference>